<reference evidence="1 2" key="1">
    <citation type="submission" date="2019-03" db="EMBL/GenBank/DDBJ databases">
        <title>Single cell metagenomics reveals metabolic interactions within the superorganism composed of flagellate Streblomastix strix and complex community of Bacteroidetes bacteria on its surface.</title>
        <authorList>
            <person name="Treitli S.C."/>
            <person name="Kolisko M."/>
            <person name="Husnik F."/>
            <person name="Keeling P."/>
            <person name="Hampl V."/>
        </authorList>
    </citation>
    <scope>NUCLEOTIDE SEQUENCE [LARGE SCALE GENOMIC DNA]</scope>
    <source>
        <strain evidence="1">ST1C</strain>
    </source>
</reference>
<dbReference type="AlphaFoldDB" id="A0A5J4TUE0"/>
<organism evidence="1 2">
    <name type="scientific">Streblomastix strix</name>
    <dbReference type="NCBI Taxonomy" id="222440"/>
    <lineage>
        <taxon>Eukaryota</taxon>
        <taxon>Metamonada</taxon>
        <taxon>Preaxostyla</taxon>
        <taxon>Oxymonadida</taxon>
        <taxon>Streblomastigidae</taxon>
        <taxon>Streblomastix</taxon>
    </lineage>
</organism>
<name>A0A5J4TUE0_9EUKA</name>
<protein>
    <submittedName>
        <fullName evidence="1">Uncharacterized protein</fullName>
    </submittedName>
</protein>
<evidence type="ECO:0000313" key="2">
    <source>
        <dbReference type="Proteomes" id="UP000324800"/>
    </source>
</evidence>
<sequence>PVIKECAAIIVLQEISQVFHTIKGKMVIACA</sequence>
<gene>
    <name evidence="1" type="ORF">EZS28_042950</name>
</gene>
<proteinExistence type="predicted"/>
<feature type="non-terminal residue" evidence="1">
    <location>
        <position position="1"/>
    </location>
</feature>
<evidence type="ECO:0000313" key="1">
    <source>
        <dbReference type="EMBL" id="KAA6361523.1"/>
    </source>
</evidence>
<comment type="caution">
    <text evidence="1">The sequence shown here is derived from an EMBL/GenBank/DDBJ whole genome shotgun (WGS) entry which is preliminary data.</text>
</comment>
<accession>A0A5J4TUE0</accession>
<dbReference type="Proteomes" id="UP000324800">
    <property type="component" value="Unassembled WGS sequence"/>
</dbReference>
<dbReference type="EMBL" id="SNRW01025421">
    <property type="protein sequence ID" value="KAA6361523.1"/>
    <property type="molecule type" value="Genomic_DNA"/>
</dbReference>